<evidence type="ECO:0000256" key="5">
    <source>
        <dbReference type="ARBA" id="ARBA00022730"/>
    </source>
</evidence>
<dbReference type="EMBL" id="JBJXBP010000001">
    <property type="protein sequence ID" value="KAL3851376.1"/>
    <property type="molecule type" value="Genomic_DNA"/>
</dbReference>
<organism evidence="14 15">
    <name type="scientific">Penstemon smallii</name>
    <dbReference type="NCBI Taxonomy" id="265156"/>
    <lineage>
        <taxon>Eukaryota</taxon>
        <taxon>Viridiplantae</taxon>
        <taxon>Streptophyta</taxon>
        <taxon>Embryophyta</taxon>
        <taxon>Tracheophyta</taxon>
        <taxon>Spermatophyta</taxon>
        <taxon>Magnoliopsida</taxon>
        <taxon>eudicotyledons</taxon>
        <taxon>Gunneridae</taxon>
        <taxon>Pentapetalae</taxon>
        <taxon>asterids</taxon>
        <taxon>lamiids</taxon>
        <taxon>Lamiales</taxon>
        <taxon>Plantaginaceae</taxon>
        <taxon>Cheloneae</taxon>
        <taxon>Penstemon</taxon>
    </lineage>
</organism>
<feature type="compositionally biased region" description="Basic residues" evidence="13">
    <location>
        <begin position="102"/>
        <end position="120"/>
    </location>
</feature>
<dbReference type="NCBIfam" id="TIGR01030">
    <property type="entry name" value="rpmH_bact"/>
    <property type="match status" value="1"/>
</dbReference>
<dbReference type="GO" id="GO:0005840">
    <property type="term" value="C:ribosome"/>
    <property type="evidence" value="ECO:0007669"/>
    <property type="project" value="UniProtKB-KW"/>
</dbReference>
<keyword evidence="15" id="KW-1185">Reference proteome</keyword>
<comment type="similarity">
    <text evidence="2">Belongs to the bacterial ribosomal protein bL34 family.</text>
</comment>
<dbReference type="PANTHER" id="PTHR14503:SF4">
    <property type="entry name" value="LARGE RIBOSOMAL SUBUNIT PROTEIN BL34M"/>
    <property type="match status" value="1"/>
</dbReference>
<evidence type="ECO:0000256" key="2">
    <source>
        <dbReference type="ARBA" id="ARBA00010111"/>
    </source>
</evidence>
<dbReference type="GO" id="GO:1990904">
    <property type="term" value="C:ribonucleoprotein complex"/>
    <property type="evidence" value="ECO:0007669"/>
    <property type="project" value="UniProtKB-KW"/>
</dbReference>
<gene>
    <name evidence="14" type="ORF">ACJIZ3_013258</name>
</gene>
<keyword evidence="5" id="KW-0699">rRNA-binding</keyword>
<dbReference type="GO" id="GO:0009507">
    <property type="term" value="C:chloroplast"/>
    <property type="evidence" value="ECO:0007669"/>
    <property type="project" value="UniProtKB-SubCell"/>
</dbReference>
<keyword evidence="4" id="KW-0934">Plastid</keyword>
<feature type="region of interest" description="Disordered" evidence="13">
    <location>
        <begin position="102"/>
        <end position="126"/>
    </location>
</feature>
<evidence type="ECO:0000256" key="3">
    <source>
        <dbReference type="ARBA" id="ARBA00022528"/>
    </source>
</evidence>
<dbReference type="AlphaFoldDB" id="A0ABD3UPB9"/>
<keyword evidence="6" id="KW-0694">RNA-binding</keyword>
<dbReference type="PANTHER" id="PTHR14503">
    <property type="entry name" value="MITOCHONDRIAL RIBOSOMAL PROTEIN 34 FAMILY MEMBER"/>
    <property type="match status" value="1"/>
</dbReference>
<evidence type="ECO:0000256" key="12">
    <source>
        <dbReference type="ARBA" id="ARBA00083387"/>
    </source>
</evidence>
<dbReference type="HAMAP" id="MF_00391">
    <property type="entry name" value="Ribosomal_bL34"/>
    <property type="match status" value="1"/>
</dbReference>
<evidence type="ECO:0000256" key="8">
    <source>
        <dbReference type="ARBA" id="ARBA00022980"/>
    </source>
</evidence>
<evidence type="ECO:0000256" key="6">
    <source>
        <dbReference type="ARBA" id="ARBA00022884"/>
    </source>
</evidence>
<evidence type="ECO:0000256" key="10">
    <source>
        <dbReference type="ARBA" id="ARBA00072529"/>
    </source>
</evidence>
<dbReference type="GO" id="GO:0019843">
    <property type="term" value="F:rRNA binding"/>
    <property type="evidence" value="ECO:0007669"/>
    <property type="project" value="UniProtKB-KW"/>
</dbReference>
<evidence type="ECO:0000313" key="15">
    <source>
        <dbReference type="Proteomes" id="UP001634393"/>
    </source>
</evidence>
<sequence>MACCLSMGTMAYRGANSFNSTSASLSLVTGSRTRTTVSFNMKSNGVLLHCSFTPSSSLSFSSGSSFSGSTLGLDLNSSSGTRTDKRRGLVVQAKKYQLCQTKRSRSRKSLARTHGFRKRMSTTSGRATIKRRRAKGRWKLCTKTNPNSGKFASV</sequence>
<evidence type="ECO:0000256" key="13">
    <source>
        <dbReference type="SAM" id="MobiDB-lite"/>
    </source>
</evidence>
<evidence type="ECO:0000256" key="1">
    <source>
        <dbReference type="ARBA" id="ARBA00004229"/>
    </source>
</evidence>
<proteinExistence type="inferred from homology"/>
<keyword evidence="7" id="KW-0809">Transit peptide</keyword>
<evidence type="ECO:0000313" key="14">
    <source>
        <dbReference type="EMBL" id="KAL3851376.1"/>
    </source>
</evidence>
<evidence type="ECO:0000256" key="4">
    <source>
        <dbReference type="ARBA" id="ARBA00022640"/>
    </source>
</evidence>
<accession>A0ABD3UPB9</accession>
<dbReference type="FunFam" id="1.10.287.3980:FF:000002">
    <property type="entry name" value="50S ribosomal protein L34"/>
    <property type="match status" value="1"/>
</dbReference>
<evidence type="ECO:0000256" key="7">
    <source>
        <dbReference type="ARBA" id="ARBA00022946"/>
    </source>
</evidence>
<keyword evidence="9" id="KW-0687">Ribonucleoprotein</keyword>
<name>A0ABD3UPB9_9LAMI</name>
<comment type="caution">
    <text evidence="14">The sequence shown here is derived from an EMBL/GenBank/DDBJ whole genome shotgun (WGS) entry which is preliminary data.</text>
</comment>
<evidence type="ECO:0000256" key="9">
    <source>
        <dbReference type="ARBA" id="ARBA00023274"/>
    </source>
</evidence>
<dbReference type="Gene3D" id="1.10.287.3980">
    <property type="match status" value="1"/>
</dbReference>
<dbReference type="InterPro" id="IPR000271">
    <property type="entry name" value="Ribosomal_bL34"/>
</dbReference>
<dbReference type="Pfam" id="PF00468">
    <property type="entry name" value="Ribosomal_L34"/>
    <property type="match status" value="1"/>
</dbReference>
<dbReference type="Proteomes" id="UP001634393">
    <property type="component" value="Unassembled WGS sequence"/>
</dbReference>
<keyword evidence="3" id="KW-0150">Chloroplast</keyword>
<evidence type="ECO:0000256" key="11">
    <source>
        <dbReference type="ARBA" id="ARBA00082786"/>
    </source>
</evidence>
<keyword evidence="8" id="KW-0689">Ribosomal protein</keyword>
<protein>
    <recommendedName>
        <fullName evidence="10">Large ribosomal subunit protein bL34c</fullName>
    </recommendedName>
    <alternativeName>
        <fullName evidence="12">50S ribosomal protein L34, chloroplastic</fullName>
    </alternativeName>
    <alternativeName>
        <fullName evidence="11">CL34</fullName>
    </alternativeName>
</protein>
<comment type="subcellular location">
    <subcellularLocation>
        <location evidence="1">Plastid</location>
        <location evidence="1">Chloroplast</location>
    </subcellularLocation>
</comment>
<reference evidence="14 15" key="1">
    <citation type="submission" date="2024-12" db="EMBL/GenBank/DDBJ databases">
        <title>The unique morphological basis and parallel evolutionary history of personate flowers in Penstemon.</title>
        <authorList>
            <person name="Depatie T.H."/>
            <person name="Wessinger C.A."/>
        </authorList>
    </citation>
    <scope>NUCLEOTIDE SEQUENCE [LARGE SCALE GENOMIC DNA]</scope>
    <source>
        <strain evidence="14">WTNN_2</strain>
        <tissue evidence="14">Leaf</tissue>
    </source>
</reference>